<evidence type="ECO:0000256" key="4">
    <source>
        <dbReference type="ARBA" id="ARBA00022989"/>
    </source>
</evidence>
<feature type="transmembrane region" description="Helical" evidence="6">
    <location>
        <begin position="240"/>
        <end position="258"/>
    </location>
</feature>
<dbReference type="PANTHER" id="PTHR31123:SF6">
    <property type="entry name" value="MEMBRANE AMMONIUM TRANSPORTER (ATO3), PUTATIVE (AFU_ORTHOLOGUE AFUA_5G01140)-RELATED"/>
    <property type="match status" value="1"/>
</dbReference>
<dbReference type="EMBL" id="JBFXLR010000003">
    <property type="protein sequence ID" value="KAL2859250.1"/>
    <property type="molecule type" value="Genomic_DNA"/>
</dbReference>
<dbReference type="Pfam" id="PF01184">
    <property type="entry name" value="Gpr1_Fun34_YaaH"/>
    <property type="match status" value="1"/>
</dbReference>
<feature type="transmembrane region" description="Helical" evidence="6">
    <location>
        <begin position="177"/>
        <end position="197"/>
    </location>
</feature>
<organism evidence="7 8">
    <name type="scientific">Aspergillus pseudodeflectus</name>
    <dbReference type="NCBI Taxonomy" id="176178"/>
    <lineage>
        <taxon>Eukaryota</taxon>
        <taxon>Fungi</taxon>
        <taxon>Dikarya</taxon>
        <taxon>Ascomycota</taxon>
        <taxon>Pezizomycotina</taxon>
        <taxon>Eurotiomycetes</taxon>
        <taxon>Eurotiomycetidae</taxon>
        <taxon>Eurotiales</taxon>
        <taxon>Aspergillaceae</taxon>
        <taxon>Aspergillus</taxon>
        <taxon>Aspergillus subgen. Nidulantes</taxon>
    </lineage>
</organism>
<feature type="transmembrane region" description="Helical" evidence="6">
    <location>
        <begin position="204"/>
        <end position="228"/>
    </location>
</feature>
<evidence type="ECO:0000256" key="3">
    <source>
        <dbReference type="ARBA" id="ARBA00022692"/>
    </source>
</evidence>
<name>A0ABR4L3Y9_9EURO</name>
<evidence type="ECO:0000256" key="1">
    <source>
        <dbReference type="ARBA" id="ARBA00004141"/>
    </source>
</evidence>
<comment type="similarity">
    <text evidence="2">Belongs to the acetate uptake transporter (AceTr) (TC 2.A.96) family.</text>
</comment>
<dbReference type="InterPro" id="IPR051633">
    <property type="entry name" value="AceTr"/>
</dbReference>
<evidence type="ECO:0000256" key="6">
    <source>
        <dbReference type="SAM" id="Phobius"/>
    </source>
</evidence>
<dbReference type="InterPro" id="IPR000791">
    <property type="entry name" value="Gpr1/Fun34/SatP-like"/>
</dbReference>
<feature type="transmembrane region" description="Helical" evidence="6">
    <location>
        <begin position="136"/>
        <end position="157"/>
    </location>
</feature>
<keyword evidence="5 6" id="KW-0472">Membrane</keyword>
<accession>A0ABR4L3Y9</accession>
<proteinExistence type="inferred from homology"/>
<dbReference type="GeneID" id="98159373"/>
<evidence type="ECO:0000313" key="8">
    <source>
        <dbReference type="Proteomes" id="UP001610444"/>
    </source>
</evidence>
<dbReference type="RefSeq" id="XP_070904184.1">
    <property type="nucleotide sequence ID" value="XM_071044209.1"/>
</dbReference>
<feature type="transmembrane region" description="Helical" evidence="6">
    <location>
        <begin position="109"/>
        <end position="129"/>
    </location>
</feature>
<comment type="caution">
    <text evidence="7">The sequence shown here is derived from an EMBL/GenBank/DDBJ whole genome shotgun (WGS) entry which is preliminary data.</text>
</comment>
<reference evidence="7 8" key="1">
    <citation type="submission" date="2024-07" db="EMBL/GenBank/DDBJ databases">
        <title>Section-level genome sequencing and comparative genomics of Aspergillus sections Usti and Cavernicolus.</title>
        <authorList>
            <consortium name="Lawrence Berkeley National Laboratory"/>
            <person name="Nybo J.L."/>
            <person name="Vesth T.C."/>
            <person name="Theobald S."/>
            <person name="Frisvad J.C."/>
            <person name="Larsen T.O."/>
            <person name="Kjaerboelling I."/>
            <person name="Rothschild-Mancinelli K."/>
            <person name="Lyhne E.K."/>
            <person name="Kogle M.E."/>
            <person name="Barry K."/>
            <person name="Clum A."/>
            <person name="Na H."/>
            <person name="Ledsgaard L."/>
            <person name="Lin J."/>
            <person name="Lipzen A."/>
            <person name="Kuo A."/>
            <person name="Riley R."/>
            <person name="Mondo S."/>
            <person name="LaButti K."/>
            <person name="Haridas S."/>
            <person name="Pangalinan J."/>
            <person name="Salamov A.A."/>
            <person name="Simmons B.A."/>
            <person name="Magnuson J.K."/>
            <person name="Chen J."/>
            <person name="Drula E."/>
            <person name="Henrissat B."/>
            <person name="Wiebenga A."/>
            <person name="Lubbers R.J."/>
            <person name="Gomes A.C."/>
            <person name="Macurrencykelacurrency M.R."/>
            <person name="Stajich J."/>
            <person name="Grigoriev I.V."/>
            <person name="Mortensen U.H."/>
            <person name="De vries R.P."/>
            <person name="Baker S.E."/>
            <person name="Andersen M.R."/>
        </authorList>
    </citation>
    <scope>NUCLEOTIDE SEQUENCE [LARGE SCALE GENOMIC DNA]</scope>
    <source>
        <strain evidence="7 8">CBS 756.74</strain>
    </source>
</reference>
<keyword evidence="3 6" id="KW-0812">Transmembrane</keyword>
<dbReference type="PANTHER" id="PTHR31123">
    <property type="entry name" value="ACCUMULATION OF DYADS PROTEIN 2-RELATED"/>
    <property type="match status" value="1"/>
</dbReference>
<gene>
    <name evidence="7" type="ORF">BJX68DRAFT_261694</name>
</gene>
<evidence type="ECO:0000256" key="5">
    <source>
        <dbReference type="ARBA" id="ARBA00023136"/>
    </source>
</evidence>
<evidence type="ECO:0000256" key="2">
    <source>
        <dbReference type="ARBA" id="ARBA00005587"/>
    </source>
</evidence>
<feature type="transmembrane region" description="Helical" evidence="6">
    <location>
        <begin position="85"/>
        <end position="103"/>
    </location>
</feature>
<feature type="transmembrane region" description="Helical" evidence="6">
    <location>
        <begin position="54"/>
        <end position="73"/>
    </location>
</feature>
<evidence type="ECO:0000313" key="7">
    <source>
        <dbReference type="EMBL" id="KAL2859250.1"/>
    </source>
</evidence>
<comment type="subcellular location">
    <subcellularLocation>
        <location evidence="1">Membrane</location>
        <topology evidence="1">Multi-pass membrane protein</topology>
    </subcellularLocation>
</comment>
<sequence length="294" mass="32215">MSDITIDKSEETLNRMKTAESVFLPISRETFEKLYLSPKHPSVVGDLRKKFGNPTPICLMGFLLAATPNACILMGWRGAGGNGGAILWVLFLSQFSVWISDLIDSRCRPVYIFFGGIVQLLGGIGEWIIGNTFSCALFFTYGTFWLVQGATLMPFFATGTNYSPTGNSLEGQQTESYAASVAFYYVFLALLTFIYLICSIRTNICLFTALFLLVITFALTAGSFFQLANGEAELAHRLQVAGGAFNLALCFPIWHIFLTQILEAVDFPIVLPVGDLSTVIPGRSQKVKRGSSGE</sequence>
<keyword evidence="8" id="KW-1185">Reference proteome</keyword>
<dbReference type="Proteomes" id="UP001610444">
    <property type="component" value="Unassembled WGS sequence"/>
</dbReference>
<protein>
    <submittedName>
        <fullName evidence="7">GPR1/FUN34/yaaH family-domain-containing protein</fullName>
    </submittedName>
</protein>
<keyword evidence="4 6" id="KW-1133">Transmembrane helix</keyword>